<evidence type="ECO:0000313" key="3">
    <source>
        <dbReference type="Proteomes" id="UP000034961"/>
    </source>
</evidence>
<reference evidence="2 3" key="1">
    <citation type="journal article" date="2015" name="Nature">
        <title>rRNA introns, odd ribosomes, and small enigmatic genomes across a large radiation of phyla.</title>
        <authorList>
            <person name="Brown C.T."/>
            <person name="Hug L.A."/>
            <person name="Thomas B.C."/>
            <person name="Sharon I."/>
            <person name="Castelle C.J."/>
            <person name="Singh A."/>
            <person name="Wilkins M.J."/>
            <person name="Williams K.H."/>
            <person name="Banfield J.F."/>
        </authorList>
    </citation>
    <scope>NUCLEOTIDE SEQUENCE [LARGE SCALE GENOMIC DNA]</scope>
</reference>
<feature type="region of interest" description="Disordered" evidence="1">
    <location>
        <begin position="1"/>
        <end position="36"/>
    </location>
</feature>
<comment type="caution">
    <text evidence="2">The sequence shown here is derived from an EMBL/GenBank/DDBJ whole genome shotgun (WGS) entry which is preliminary data.</text>
</comment>
<dbReference type="Proteomes" id="UP000034961">
    <property type="component" value="Unassembled WGS sequence"/>
</dbReference>
<gene>
    <name evidence="2" type="ORF">UU41_C0023G0001</name>
</gene>
<evidence type="ECO:0000313" key="2">
    <source>
        <dbReference type="EMBL" id="KKR92799.1"/>
    </source>
</evidence>
<accession>A0A0G0UVM7</accession>
<name>A0A0G0UVM7_9BACT</name>
<protein>
    <submittedName>
        <fullName evidence="2">Uncharacterized protein</fullName>
    </submittedName>
</protein>
<organism evidence="2 3">
    <name type="scientific">Candidatus Roizmanbacteria bacterium GW2011_GWA1_41_13</name>
    <dbReference type="NCBI Taxonomy" id="1618474"/>
    <lineage>
        <taxon>Bacteria</taxon>
        <taxon>Candidatus Roizmaniibacteriota</taxon>
    </lineage>
</organism>
<dbReference type="AlphaFoldDB" id="A0A0G0UVM7"/>
<proteinExistence type="predicted"/>
<dbReference type="EMBL" id="LCAN01000023">
    <property type="protein sequence ID" value="KKR92799.1"/>
    <property type="molecule type" value="Genomic_DNA"/>
</dbReference>
<feature type="non-terminal residue" evidence="2">
    <location>
        <position position="305"/>
    </location>
</feature>
<sequence length="305" mass="34750">MAEDAIESSHPELKPNQSAKPDTPKPVLSTEPNNTTKRIGLTDAHIFLNRIRNIDYDSLPVSLQTSIRQALDDWLNNETPHVLDNESFEDLRNTVAAVVIEAKHDDDNARDFGSIALSDTVEVRNRVIQHPPLVFPLQAELTHDELDAKFPKGNELLKIFGHEIKIYVHESSPKRFYLIEKPDGSRQSLRFVQTSRTVGEINQDLEKQPKGLPKLQVLQFSDGSIGLLTEWINGRHPDFNKSDERKLCEEAADTLLTIPWELQQSYFPHDFNSSNFLIEENSNGSERAYYVDSDLPEFIMLHPLS</sequence>
<evidence type="ECO:0000256" key="1">
    <source>
        <dbReference type="SAM" id="MobiDB-lite"/>
    </source>
</evidence>